<dbReference type="RefSeq" id="WP_245725855.1">
    <property type="nucleotide sequence ID" value="NZ_FOGZ01000036.1"/>
</dbReference>
<dbReference type="SMART" id="SM00382">
    <property type="entry name" value="AAA"/>
    <property type="match status" value="1"/>
</dbReference>
<keyword evidence="3" id="KW-0808">Transferase</keyword>
<feature type="compositionally biased region" description="Low complexity" evidence="12">
    <location>
        <begin position="699"/>
        <end position="708"/>
    </location>
</feature>
<evidence type="ECO:0000256" key="6">
    <source>
        <dbReference type="ARBA" id="ARBA00022723"/>
    </source>
</evidence>
<dbReference type="SUPFAM" id="SSF52540">
    <property type="entry name" value="P-loop containing nucleoside triphosphate hydrolases"/>
    <property type="match status" value="1"/>
</dbReference>
<dbReference type="EMBL" id="FOGZ01000036">
    <property type="protein sequence ID" value="SES03611.1"/>
    <property type="molecule type" value="Genomic_DNA"/>
</dbReference>
<name>A0A1H9U2Z7_9ACTN</name>
<evidence type="ECO:0000313" key="15">
    <source>
        <dbReference type="Proteomes" id="UP000198815"/>
    </source>
</evidence>
<dbReference type="Pfam" id="PF13177">
    <property type="entry name" value="DNA_pol3_delta2"/>
    <property type="match status" value="1"/>
</dbReference>
<dbReference type="InterPro" id="IPR003593">
    <property type="entry name" value="AAA+_ATPase"/>
</dbReference>
<proteinExistence type="inferred from homology"/>
<evidence type="ECO:0000256" key="9">
    <source>
        <dbReference type="ARBA" id="ARBA00022840"/>
    </source>
</evidence>
<dbReference type="InterPro" id="IPR012763">
    <property type="entry name" value="DNA_pol_III_sug/sutau_N"/>
</dbReference>
<feature type="region of interest" description="Disordered" evidence="12">
    <location>
        <begin position="632"/>
        <end position="785"/>
    </location>
</feature>
<keyword evidence="10" id="KW-0239">DNA-directed DNA polymerase</keyword>
<dbReference type="GO" id="GO:0005524">
    <property type="term" value="F:ATP binding"/>
    <property type="evidence" value="ECO:0007669"/>
    <property type="project" value="UniProtKB-KW"/>
</dbReference>
<accession>A0A1H9U2Z7</accession>
<dbReference type="GO" id="GO:0009360">
    <property type="term" value="C:DNA polymerase III complex"/>
    <property type="evidence" value="ECO:0007669"/>
    <property type="project" value="InterPro"/>
</dbReference>
<feature type="compositionally biased region" description="Polar residues" evidence="12">
    <location>
        <begin position="680"/>
        <end position="692"/>
    </location>
</feature>
<feature type="compositionally biased region" description="Basic and acidic residues" evidence="12">
    <location>
        <begin position="769"/>
        <end position="780"/>
    </location>
</feature>
<evidence type="ECO:0000259" key="13">
    <source>
        <dbReference type="SMART" id="SM00382"/>
    </source>
</evidence>
<dbReference type="Gene3D" id="3.40.50.300">
    <property type="entry name" value="P-loop containing nucleotide triphosphate hydrolases"/>
    <property type="match status" value="1"/>
</dbReference>
<keyword evidence="7" id="KW-0547">Nucleotide-binding</keyword>
<feature type="region of interest" description="Disordered" evidence="12">
    <location>
        <begin position="1"/>
        <end position="21"/>
    </location>
</feature>
<dbReference type="InterPro" id="IPR045085">
    <property type="entry name" value="HLD_clamp_pol_III_gamma_tau"/>
</dbReference>
<keyword evidence="15" id="KW-1185">Reference proteome</keyword>
<evidence type="ECO:0000256" key="8">
    <source>
        <dbReference type="ARBA" id="ARBA00022833"/>
    </source>
</evidence>
<evidence type="ECO:0000256" key="12">
    <source>
        <dbReference type="SAM" id="MobiDB-lite"/>
    </source>
</evidence>
<dbReference type="InterPro" id="IPR008921">
    <property type="entry name" value="DNA_pol3_clamp-load_cplx_C"/>
</dbReference>
<evidence type="ECO:0000256" key="3">
    <source>
        <dbReference type="ARBA" id="ARBA00022679"/>
    </source>
</evidence>
<dbReference type="PANTHER" id="PTHR11669">
    <property type="entry name" value="REPLICATION FACTOR C / DNA POLYMERASE III GAMMA-TAU SUBUNIT"/>
    <property type="match status" value="1"/>
</dbReference>
<evidence type="ECO:0000313" key="14">
    <source>
        <dbReference type="EMBL" id="SES03611.1"/>
    </source>
</evidence>
<dbReference type="GO" id="GO:0003677">
    <property type="term" value="F:DNA binding"/>
    <property type="evidence" value="ECO:0007669"/>
    <property type="project" value="InterPro"/>
</dbReference>
<gene>
    <name evidence="14" type="ORF">SAMN05443377_13613</name>
</gene>
<keyword evidence="4" id="KW-0548">Nucleotidyltransferase</keyword>
<reference evidence="14 15" key="1">
    <citation type="submission" date="2016-10" db="EMBL/GenBank/DDBJ databases">
        <authorList>
            <person name="de Groot N.N."/>
        </authorList>
    </citation>
    <scope>NUCLEOTIDE SEQUENCE [LARGE SCALE GENOMIC DNA]</scope>
    <source>
        <strain evidence="14 15">DSM 16859</strain>
    </source>
</reference>
<evidence type="ECO:0000256" key="10">
    <source>
        <dbReference type="ARBA" id="ARBA00022932"/>
    </source>
</evidence>
<comment type="similarity">
    <text evidence="1">Belongs to the DnaX/STICHEL family.</text>
</comment>
<organism evidence="14 15">
    <name type="scientific">Propionibacterium cyclohexanicum</name>
    <dbReference type="NCBI Taxonomy" id="64702"/>
    <lineage>
        <taxon>Bacteria</taxon>
        <taxon>Bacillati</taxon>
        <taxon>Actinomycetota</taxon>
        <taxon>Actinomycetes</taxon>
        <taxon>Propionibacteriales</taxon>
        <taxon>Propionibacteriaceae</taxon>
        <taxon>Propionibacterium</taxon>
    </lineage>
</organism>
<evidence type="ECO:0000256" key="5">
    <source>
        <dbReference type="ARBA" id="ARBA00022705"/>
    </source>
</evidence>
<evidence type="ECO:0000256" key="4">
    <source>
        <dbReference type="ARBA" id="ARBA00022695"/>
    </source>
</evidence>
<feature type="compositionally biased region" description="Low complexity" evidence="12">
    <location>
        <begin position="406"/>
        <end position="416"/>
    </location>
</feature>
<dbReference type="Gene3D" id="1.20.272.10">
    <property type="match status" value="1"/>
</dbReference>
<dbReference type="CDD" id="cd18137">
    <property type="entry name" value="HLD_clamp_pol_III_gamma_tau"/>
    <property type="match status" value="1"/>
</dbReference>
<comment type="catalytic activity">
    <reaction evidence="11">
        <text>DNA(n) + a 2'-deoxyribonucleoside 5'-triphosphate = DNA(n+1) + diphosphate</text>
        <dbReference type="Rhea" id="RHEA:22508"/>
        <dbReference type="Rhea" id="RHEA-COMP:17339"/>
        <dbReference type="Rhea" id="RHEA-COMP:17340"/>
        <dbReference type="ChEBI" id="CHEBI:33019"/>
        <dbReference type="ChEBI" id="CHEBI:61560"/>
        <dbReference type="ChEBI" id="CHEBI:173112"/>
        <dbReference type="EC" id="2.7.7.7"/>
    </reaction>
</comment>
<keyword evidence="8" id="KW-0862">Zinc</keyword>
<dbReference type="EC" id="2.7.7.7" evidence="2"/>
<keyword evidence="6" id="KW-0479">Metal-binding</keyword>
<evidence type="ECO:0000256" key="7">
    <source>
        <dbReference type="ARBA" id="ARBA00022741"/>
    </source>
</evidence>
<evidence type="ECO:0000256" key="11">
    <source>
        <dbReference type="ARBA" id="ARBA00049244"/>
    </source>
</evidence>
<dbReference type="GO" id="GO:0006261">
    <property type="term" value="P:DNA-templated DNA replication"/>
    <property type="evidence" value="ECO:0007669"/>
    <property type="project" value="TreeGrafter"/>
</dbReference>
<feature type="compositionally biased region" description="Low complexity" evidence="12">
    <location>
        <begin position="462"/>
        <end position="488"/>
    </location>
</feature>
<dbReference type="Pfam" id="PF22608">
    <property type="entry name" value="DNAX_ATPase_lid"/>
    <property type="match status" value="1"/>
</dbReference>
<protein>
    <recommendedName>
        <fullName evidence="2">DNA-directed DNA polymerase</fullName>
        <ecNumber evidence="2">2.7.7.7</ecNumber>
    </recommendedName>
</protein>
<dbReference type="Proteomes" id="UP000198815">
    <property type="component" value="Unassembled WGS sequence"/>
</dbReference>
<dbReference type="SUPFAM" id="SSF48019">
    <property type="entry name" value="post-AAA+ oligomerization domain-like"/>
    <property type="match status" value="1"/>
</dbReference>
<keyword evidence="5" id="KW-0235">DNA replication</keyword>
<feature type="domain" description="AAA+ ATPase" evidence="13">
    <location>
        <begin position="55"/>
        <end position="203"/>
    </location>
</feature>
<evidence type="ECO:0000256" key="1">
    <source>
        <dbReference type="ARBA" id="ARBA00006360"/>
    </source>
</evidence>
<dbReference type="InterPro" id="IPR027417">
    <property type="entry name" value="P-loop_NTPase"/>
</dbReference>
<dbReference type="Pfam" id="PF12169">
    <property type="entry name" value="DNA_pol3_gamma3"/>
    <property type="match status" value="1"/>
</dbReference>
<dbReference type="PANTHER" id="PTHR11669:SF0">
    <property type="entry name" value="PROTEIN STICHEL-LIKE 2"/>
    <property type="match status" value="1"/>
</dbReference>
<dbReference type="FunFam" id="3.40.50.300:FF:000014">
    <property type="entry name" value="DNA polymerase III subunit gamma/tau"/>
    <property type="match status" value="1"/>
</dbReference>
<keyword evidence="9" id="KW-0067">ATP-binding</keyword>
<dbReference type="InterPro" id="IPR050238">
    <property type="entry name" value="DNA_Rep/Repair_Clamp_Loader"/>
</dbReference>
<dbReference type="AlphaFoldDB" id="A0A1H9U2Z7"/>
<feature type="region of interest" description="Disordered" evidence="12">
    <location>
        <begin position="406"/>
        <end position="522"/>
    </location>
</feature>
<dbReference type="NCBIfam" id="TIGR02397">
    <property type="entry name" value="dnaX_nterm"/>
    <property type="match status" value="1"/>
</dbReference>
<dbReference type="InterPro" id="IPR022754">
    <property type="entry name" value="DNA_pol_III_gamma-3"/>
</dbReference>
<sequence>MPGSGVEADAAGADAPEQDSPLALYRRYRPDTFEQVIGQEHVTVPLQRAIANNRVNHAYLFSGPRGCGKTTSARILARCLNCEEGPTPTPCGHCRSCRELATGGSGSIDVIEIDAASHGRVDDARELREGVYFAPAYARFKVYIIDEAHMVTKEGFNALLKVVEEPPPHVKFIFATTEPDKVIGTIRSRTHHYPFRLVPPKLLGSYLGEICQQENVHVEPGVLPLVVRAGAGSVRDSLSVLDQLLGAAGDGGVSYAQATALLGFTPEALLDEMVDAIAAGDASGVFATIDKVIETGQEPRRFAEDLLQRLRDLVIVAQVPDAITSGLIDAPSDQAERFVRQAAGLGAGELTRAAEVIATGLTSMRGTTAPRLHLELMCARVLLPGADAGARGVHARLDRLERRVGVTGAVAGTPGPSSETTPRDTAVQASSWPEEPAPTVPRAPTAEAVPPGDVPCAGGSGRAASGHAAAPAGESGHVAAPRSAAVAESAHRERAVHRVTAQAPVSPAPVTQPNGSPATPIDFPPRHVDQSAETPTGAAHLGTPEVRRLWPEVLTAVKARRRFAWILLSQNAQVLGVDAGGLTLAFNSTGARDSFGSSGSADVLRDCLIEVLGADLKVSTVVDGAAAIGQASREAAPHQRSAGHQERELSVPEVPADPTRQAPPVQRVPEAQAGWAPAPASSQGDGPAQQGTPGRRHVPSQQRPARPSQQRHELAYGPDASPAAGGDQPGHDISRPAHPGHFGGYPDEPPREPRDDPDEFPGVDPGDVPSRDDISVDESGKSATQLLIDELDAEILSEEDLN</sequence>
<dbReference type="NCBIfam" id="NF005846">
    <property type="entry name" value="PRK07764.1-6"/>
    <property type="match status" value="1"/>
</dbReference>
<evidence type="ECO:0000256" key="2">
    <source>
        <dbReference type="ARBA" id="ARBA00012417"/>
    </source>
</evidence>
<dbReference type="Gene3D" id="1.10.8.60">
    <property type="match status" value="1"/>
</dbReference>
<dbReference type="GO" id="GO:0046872">
    <property type="term" value="F:metal ion binding"/>
    <property type="evidence" value="ECO:0007669"/>
    <property type="project" value="UniProtKB-KW"/>
</dbReference>
<dbReference type="CDD" id="cd00009">
    <property type="entry name" value="AAA"/>
    <property type="match status" value="1"/>
</dbReference>
<dbReference type="STRING" id="64702.SAMN05443377_13613"/>
<dbReference type="GO" id="GO:0003887">
    <property type="term" value="F:DNA-directed DNA polymerase activity"/>
    <property type="evidence" value="ECO:0007669"/>
    <property type="project" value="UniProtKB-KW"/>
</dbReference>